<dbReference type="Pfam" id="PF00300">
    <property type="entry name" value="His_Phos_1"/>
    <property type="match status" value="1"/>
</dbReference>
<dbReference type="PANTHER" id="PTHR43352">
    <property type="entry name" value="ACETYL-COA SYNTHETASE"/>
    <property type="match status" value="1"/>
</dbReference>
<gene>
    <name evidence="3" type="ORF">GCM10022384_02090</name>
</gene>
<dbReference type="RefSeq" id="WP_345588225.1">
    <property type="nucleotide sequence ID" value="NZ_BAABCQ010000002.1"/>
</dbReference>
<feature type="domain" description="AMP-binding enzyme C-terminal" evidence="2">
    <location>
        <begin position="112"/>
        <end position="180"/>
    </location>
</feature>
<dbReference type="Pfam" id="PF13193">
    <property type="entry name" value="AMP-binding_C"/>
    <property type="match status" value="1"/>
</dbReference>
<dbReference type="InterPro" id="IPR013078">
    <property type="entry name" value="His_Pase_superF_clade-1"/>
</dbReference>
<keyword evidence="1" id="KW-0436">Ligase</keyword>
<evidence type="ECO:0000313" key="4">
    <source>
        <dbReference type="Proteomes" id="UP001500034"/>
    </source>
</evidence>
<protein>
    <recommendedName>
        <fullName evidence="2">AMP-binding enzyme C-terminal domain-containing protein</fullName>
    </recommendedName>
</protein>
<dbReference type="CDD" id="cd07067">
    <property type="entry name" value="HP_PGM_like"/>
    <property type="match status" value="1"/>
</dbReference>
<dbReference type="Proteomes" id="UP001500034">
    <property type="component" value="Unassembled WGS sequence"/>
</dbReference>
<dbReference type="InterPro" id="IPR029033">
    <property type="entry name" value="His_PPase_superfam"/>
</dbReference>
<evidence type="ECO:0000313" key="3">
    <source>
        <dbReference type="EMBL" id="GAA3952025.1"/>
    </source>
</evidence>
<dbReference type="SUPFAM" id="SSF53254">
    <property type="entry name" value="Phosphoglycerate mutase-like"/>
    <property type="match status" value="1"/>
</dbReference>
<keyword evidence="4" id="KW-1185">Reference proteome</keyword>
<dbReference type="InterPro" id="IPR045851">
    <property type="entry name" value="AMP-bd_C_sf"/>
</dbReference>
<evidence type="ECO:0000259" key="2">
    <source>
        <dbReference type="Pfam" id="PF13193"/>
    </source>
</evidence>
<reference evidence="4" key="1">
    <citation type="journal article" date="2019" name="Int. J. Syst. Evol. Microbiol.">
        <title>The Global Catalogue of Microorganisms (GCM) 10K type strain sequencing project: providing services to taxonomists for standard genome sequencing and annotation.</title>
        <authorList>
            <consortium name="The Broad Institute Genomics Platform"/>
            <consortium name="The Broad Institute Genome Sequencing Center for Infectious Disease"/>
            <person name="Wu L."/>
            <person name="Ma J."/>
        </authorList>
    </citation>
    <scope>NUCLEOTIDE SEQUENCE [LARGE SCALE GENOMIC DNA]</scope>
    <source>
        <strain evidence="4">JCM 17027</strain>
    </source>
</reference>
<dbReference type="Gene3D" id="3.30.300.30">
    <property type="match status" value="1"/>
</dbReference>
<proteinExistence type="predicted"/>
<dbReference type="PANTHER" id="PTHR43352:SF1">
    <property type="entry name" value="ANTHRANILATE--COA LIGASE"/>
    <property type="match status" value="1"/>
</dbReference>
<sequence>MTRDPPEHRCHTPPTKRCRVCALVGGWHDSDLTSAGQKAAAEIARVLRAAIPKDTQVDLFSSDLRRTAQTADQVAEVFGVRPIMDRRLRAMYFHGRRDDLFEQRGVRTSAAEIEAAALRAPEVRDAAVVPSHDRRGAVPFVATALSPDELVRRLHAELEAAKIPAVCRVLPRLPVGSTGKTDRTALRALVDDTGGDGHRA</sequence>
<organism evidence="3 4">
    <name type="scientific">Streptomyces marokkonensis</name>
    <dbReference type="NCBI Taxonomy" id="324855"/>
    <lineage>
        <taxon>Bacteria</taxon>
        <taxon>Bacillati</taxon>
        <taxon>Actinomycetota</taxon>
        <taxon>Actinomycetes</taxon>
        <taxon>Kitasatosporales</taxon>
        <taxon>Streptomycetaceae</taxon>
        <taxon>Streptomyces</taxon>
    </lineage>
</organism>
<evidence type="ECO:0000256" key="1">
    <source>
        <dbReference type="ARBA" id="ARBA00022598"/>
    </source>
</evidence>
<accession>A0ABP7NRD2</accession>
<dbReference type="InterPro" id="IPR025110">
    <property type="entry name" value="AMP-bd_C"/>
</dbReference>
<comment type="caution">
    <text evidence="3">The sequence shown here is derived from an EMBL/GenBank/DDBJ whole genome shotgun (WGS) entry which is preliminary data.</text>
</comment>
<name>A0ABP7NRD2_9ACTN</name>
<dbReference type="SUPFAM" id="SSF56801">
    <property type="entry name" value="Acetyl-CoA synthetase-like"/>
    <property type="match status" value="1"/>
</dbReference>
<dbReference type="EMBL" id="BAABCQ010000002">
    <property type="protein sequence ID" value="GAA3952025.1"/>
    <property type="molecule type" value="Genomic_DNA"/>
</dbReference>